<dbReference type="Gene3D" id="3.40.190.10">
    <property type="entry name" value="Periplasmic binding protein-like II"/>
    <property type="match status" value="2"/>
</dbReference>
<dbReference type="Proteomes" id="UP001596312">
    <property type="component" value="Unassembled WGS sequence"/>
</dbReference>
<proteinExistence type="predicted"/>
<dbReference type="Pfam" id="PF12974">
    <property type="entry name" value="Phosphonate-bd"/>
    <property type="match status" value="1"/>
</dbReference>
<sequence>MRQISGDGRGRRAFLKTAGAVGIAGLAGCSGEDGGNGGDDGVDEDADPEEDNVIRFILNPAESDVDMEQQYAPLFDYLEEETGAEVDSTLTSSYSATLSAIRDGHGEIADASPSVAIAGSDIVDVIGIRVAYGADRYFSLIGTTPDSGIEELSDLEGENVGFADNLSVSGSLFPLSMLQEGGLDVGNAPDGDPVDFTAEYSDHDQARETLINRDEVAAAGVGAFSLTPHIPEEQFPDEFMEISAEADNAGTAVDEAELRLLDVSDPIPRAPLLSRSDWEGDLRDDVEEALLSATEEDLIDEDAEEDEQLWFTGVEEGSIDDYEPIQDVMDALDLEFGDIE</sequence>
<evidence type="ECO:0000256" key="1">
    <source>
        <dbReference type="SAM" id="MobiDB-lite"/>
    </source>
</evidence>
<dbReference type="PROSITE" id="PS51257">
    <property type="entry name" value="PROKAR_LIPOPROTEIN"/>
    <property type="match status" value="1"/>
</dbReference>
<protein>
    <submittedName>
        <fullName evidence="2">PhnD/SsuA/transferrin family substrate-binding protein</fullName>
    </submittedName>
</protein>
<dbReference type="EMBL" id="JBHSXQ010000001">
    <property type="protein sequence ID" value="MFC6903614.1"/>
    <property type="molecule type" value="Genomic_DNA"/>
</dbReference>
<dbReference type="PANTHER" id="PTHR35841:SF1">
    <property type="entry name" value="PHOSPHONATES-BINDING PERIPLASMIC PROTEIN"/>
    <property type="match status" value="1"/>
</dbReference>
<gene>
    <name evidence="2" type="ORF">ACFQGH_00200</name>
</gene>
<dbReference type="SUPFAM" id="SSF53850">
    <property type="entry name" value="Periplasmic binding protein-like II"/>
    <property type="match status" value="1"/>
</dbReference>
<accession>A0ABD5V452</accession>
<dbReference type="RefSeq" id="WP_340602106.1">
    <property type="nucleotide sequence ID" value="NZ_JBBMXV010000001.1"/>
</dbReference>
<keyword evidence="3" id="KW-1185">Reference proteome</keyword>
<dbReference type="PANTHER" id="PTHR35841">
    <property type="entry name" value="PHOSPHONATES-BINDING PERIPLASMIC PROTEIN"/>
    <property type="match status" value="1"/>
</dbReference>
<evidence type="ECO:0000313" key="3">
    <source>
        <dbReference type="Proteomes" id="UP001596312"/>
    </source>
</evidence>
<evidence type="ECO:0000313" key="2">
    <source>
        <dbReference type="EMBL" id="MFC6903614.1"/>
    </source>
</evidence>
<reference evidence="2 3" key="1">
    <citation type="journal article" date="2019" name="Int. J. Syst. Evol. Microbiol.">
        <title>The Global Catalogue of Microorganisms (GCM) 10K type strain sequencing project: providing services to taxonomists for standard genome sequencing and annotation.</title>
        <authorList>
            <consortium name="The Broad Institute Genomics Platform"/>
            <consortium name="The Broad Institute Genome Sequencing Center for Infectious Disease"/>
            <person name="Wu L."/>
            <person name="Ma J."/>
        </authorList>
    </citation>
    <scope>NUCLEOTIDE SEQUENCE [LARGE SCALE GENOMIC DNA]</scope>
    <source>
        <strain evidence="2 3">CGMCC 1.3240</strain>
    </source>
</reference>
<name>A0ABD5V452_9EURY</name>
<comment type="caution">
    <text evidence="2">The sequence shown here is derived from an EMBL/GenBank/DDBJ whole genome shotgun (WGS) entry which is preliminary data.</text>
</comment>
<dbReference type="AlphaFoldDB" id="A0ABD5V452"/>
<feature type="region of interest" description="Disordered" evidence="1">
    <location>
        <begin position="25"/>
        <end position="47"/>
    </location>
</feature>
<organism evidence="2 3">
    <name type="scientific">Halalkalicoccus tibetensis</name>
    <dbReference type="NCBI Taxonomy" id="175632"/>
    <lineage>
        <taxon>Archaea</taxon>
        <taxon>Methanobacteriati</taxon>
        <taxon>Methanobacteriota</taxon>
        <taxon>Stenosarchaea group</taxon>
        <taxon>Halobacteria</taxon>
        <taxon>Halobacteriales</taxon>
        <taxon>Halococcaceae</taxon>
        <taxon>Halalkalicoccus</taxon>
    </lineage>
</organism>